<dbReference type="EMBL" id="JALNTZ010000003">
    <property type="protein sequence ID" value="KAJ3658938.1"/>
    <property type="molecule type" value="Genomic_DNA"/>
</dbReference>
<evidence type="ECO:0000313" key="2">
    <source>
        <dbReference type="Proteomes" id="UP001168821"/>
    </source>
</evidence>
<gene>
    <name evidence="1" type="ORF">Zmor_010650</name>
</gene>
<keyword evidence="2" id="KW-1185">Reference proteome</keyword>
<name>A0AA38IP48_9CUCU</name>
<reference evidence="1" key="1">
    <citation type="journal article" date="2023" name="G3 (Bethesda)">
        <title>Whole genome assemblies of Zophobas morio and Tenebrio molitor.</title>
        <authorList>
            <person name="Kaur S."/>
            <person name="Stinson S.A."/>
            <person name="diCenzo G.C."/>
        </authorList>
    </citation>
    <scope>NUCLEOTIDE SEQUENCE</scope>
    <source>
        <strain evidence="1">QUZm001</strain>
    </source>
</reference>
<protein>
    <submittedName>
        <fullName evidence="1">Uncharacterized protein</fullName>
    </submittedName>
</protein>
<organism evidence="1 2">
    <name type="scientific">Zophobas morio</name>
    <dbReference type="NCBI Taxonomy" id="2755281"/>
    <lineage>
        <taxon>Eukaryota</taxon>
        <taxon>Metazoa</taxon>
        <taxon>Ecdysozoa</taxon>
        <taxon>Arthropoda</taxon>
        <taxon>Hexapoda</taxon>
        <taxon>Insecta</taxon>
        <taxon>Pterygota</taxon>
        <taxon>Neoptera</taxon>
        <taxon>Endopterygota</taxon>
        <taxon>Coleoptera</taxon>
        <taxon>Polyphaga</taxon>
        <taxon>Cucujiformia</taxon>
        <taxon>Tenebrionidae</taxon>
        <taxon>Zophobas</taxon>
    </lineage>
</organism>
<sequence>MFSKVIFLTGPAVTQVDISEVIDSFALPVSTRCRRHQHAWTHLRCARSPRSAHGGRFAWERTSCSGAAATVLLSTARTDNNSKGGCAPSPSLCAPPRTYCSPFSIGWCTCSASPPAIVTTTHCPNLTMTAVCG</sequence>
<dbReference type="Proteomes" id="UP001168821">
    <property type="component" value="Unassembled WGS sequence"/>
</dbReference>
<accession>A0AA38IP48</accession>
<comment type="caution">
    <text evidence="1">The sequence shown here is derived from an EMBL/GenBank/DDBJ whole genome shotgun (WGS) entry which is preliminary data.</text>
</comment>
<proteinExistence type="predicted"/>
<dbReference type="AlphaFoldDB" id="A0AA38IP48"/>
<evidence type="ECO:0000313" key="1">
    <source>
        <dbReference type="EMBL" id="KAJ3658938.1"/>
    </source>
</evidence>